<keyword evidence="1" id="KW-0460">Magnesium</keyword>
<accession>T0ATJ3</accession>
<reference evidence="3 4" key="1">
    <citation type="submission" date="2013-06" db="EMBL/GenBank/DDBJ databases">
        <title>Draft genome sequence of Thauera terpenica.</title>
        <authorList>
            <person name="Liu B."/>
            <person name="Frostegard A.H."/>
            <person name="Shapleigh J.P."/>
        </authorList>
    </citation>
    <scope>NUCLEOTIDE SEQUENCE [LARGE SCALE GENOMIC DNA]</scope>
    <source>
        <strain evidence="3 4">58Eu</strain>
    </source>
</reference>
<dbReference type="Proteomes" id="UP000015455">
    <property type="component" value="Unassembled WGS sequence"/>
</dbReference>
<dbReference type="STRING" id="1348657.M622_02940"/>
<dbReference type="InterPro" id="IPR025877">
    <property type="entry name" value="MobA-like_NTP_Trfase"/>
</dbReference>
<dbReference type="PANTHER" id="PTHR43777:SF1">
    <property type="entry name" value="MOLYBDENUM COFACTOR CYTIDYLYLTRANSFERASE"/>
    <property type="match status" value="1"/>
</dbReference>
<evidence type="ECO:0000259" key="2">
    <source>
        <dbReference type="Pfam" id="PF12804"/>
    </source>
</evidence>
<dbReference type="EMBL" id="ATJV01000048">
    <property type="protein sequence ID" value="EPZ16149.1"/>
    <property type="molecule type" value="Genomic_DNA"/>
</dbReference>
<evidence type="ECO:0000313" key="4">
    <source>
        <dbReference type="Proteomes" id="UP000015455"/>
    </source>
</evidence>
<protein>
    <recommendedName>
        <fullName evidence="2">MobA-like NTP transferase domain-containing protein</fullName>
    </recommendedName>
</protein>
<dbReference type="PATRIC" id="fig|1348657.5.peg.1565"/>
<dbReference type="Pfam" id="PF12804">
    <property type="entry name" value="NTP_transf_3"/>
    <property type="match status" value="1"/>
</dbReference>
<feature type="domain" description="MobA-like NTP transferase" evidence="2">
    <location>
        <begin position="15"/>
        <end position="181"/>
    </location>
</feature>
<dbReference type="eggNOG" id="COG2068">
    <property type="taxonomic scope" value="Bacteria"/>
</dbReference>
<name>T0ATJ3_9RHOO</name>
<gene>
    <name evidence="3" type="ORF">M622_02940</name>
</gene>
<dbReference type="OrthoDB" id="8667343at2"/>
<evidence type="ECO:0000256" key="1">
    <source>
        <dbReference type="ARBA" id="ARBA00022842"/>
    </source>
</evidence>
<organism evidence="3 4">
    <name type="scientific">Thauera terpenica 58Eu</name>
    <dbReference type="NCBI Taxonomy" id="1348657"/>
    <lineage>
        <taxon>Bacteria</taxon>
        <taxon>Pseudomonadati</taxon>
        <taxon>Pseudomonadota</taxon>
        <taxon>Betaproteobacteria</taxon>
        <taxon>Rhodocyclales</taxon>
        <taxon>Zoogloeaceae</taxon>
        <taxon>Thauera</taxon>
    </lineage>
</organism>
<comment type="caution">
    <text evidence="3">The sequence shown here is derived from an EMBL/GenBank/DDBJ whole genome shotgun (WGS) entry which is preliminary data.</text>
</comment>
<dbReference type="GO" id="GO:0016779">
    <property type="term" value="F:nucleotidyltransferase activity"/>
    <property type="evidence" value="ECO:0007669"/>
    <property type="project" value="UniProtKB-ARBA"/>
</dbReference>
<sequence length="218" mass="23258">MSADTLAPDTTTPSAIILAAGEGRRLGGRAKASLRIDGSSLLQRLGSALRGAGIHELGVVIGPYRDQLLPLARTCGAQVLQHPRAGATLIDSQRLALDHHLAQQGETDLLLVLADLPFLTAAHIQALLERWRQRAPSVDAQMPVVAGVRGHPLILSRRAAEAIAATPRELGIRDWLARHPERVLAVNASQPAYVSDIDTEADVEALRAALAPHIVSWP</sequence>
<dbReference type="InterPro" id="IPR029044">
    <property type="entry name" value="Nucleotide-diphossugar_trans"/>
</dbReference>
<dbReference type="AlphaFoldDB" id="T0ATJ3"/>
<keyword evidence="4" id="KW-1185">Reference proteome</keyword>
<proteinExistence type="predicted"/>
<dbReference type="SUPFAM" id="SSF53448">
    <property type="entry name" value="Nucleotide-diphospho-sugar transferases"/>
    <property type="match status" value="1"/>
</dbReference>
<dbReference type="PANTHER" id="PTHR43777">
    <property type="entry name" value="MOLYBDENUM COFACTOR CYTIDYLYLTRANSFERASE"/>
    <property type="match status" value="1"/>
</dbReference>
<evidence type="ECO:0000313" key="3">
    <source>
        <dbReference type="EMBL" id="EPZ16149.1"/>
    </source>
</evidence>
<dbReference type="RefSeq" id="WP_021248990.1">
    <property type="nucleotide sequence ID" value="NZ_ATJV01000048.1"/>
</dbReference>
<dbReference type="Gene3D" id="3.90.550.10">
    <property type="entry name" value="Spore Coat Polysaccharide Biosynthesis Protein SpsA, Chain A"/>
    <property type="match status" value="1"/>
</dbReference>